<evidence type="ECO:0000313" key="1">
    <source>
        <dbReference type="EMBL" id="CAL4077716.1"/>
    </source>
</evidence>
<dbReference type="EMBL" id="CAXKWB010005296">
    <property type="protein sequence ID" value="CAL4077716.1"/>
    <property type="molecule type" value="Genomic_DNA"/>
</dbReference>
<sequence length="111" mass="12714">MQYADDFTQVIISKFPTTLTQAARDTHKINVEDEIQKQNDYENKWKIKTNLLKFTIINIGTYKAPIIVVQNTPIPYEIISLYTTSPPTPPTGAELPESRLIYAAFVHLKVF</sequence>
<dbReference type="Proteomes" id="UP001497623">
    <property type="component" value="Unassembled WGS sequence"/>
</dbReference>
<name>A0AAV2QD49_MEGNR</name>
<reference evidence="1 2" key="1">
    <citation type="submission" date="2024-05" db="EMBL/GenBank/DDBJ databases">
        <authorList>
            <person name="Wallberg A."/>
        </authorList>
    </citation>
    <scope>NUCLEOTIDE SEQUENCE [LARGE SCALE GENOMIC DNA]</scope>
</reference>
<gene>
    <name evidence="1" type="ORF">MNOR_LOCUS10484</name>
</gene>
<evidence type="ECO:0000313" key="2">
    <source>
        <dbReference type="Proteomes" id="UP001497623"/>
    </source>
</evidence>
<comment type="caution">
    <text evidence="1">The sequence shown here is derived from an EMBL/GenBank/DDBJ whole genome shotgun (WGS) entry which is preliminary data.</text>
</comment>
<evidence type="ECO:0008006" key="3">
    <source>
        <dbReference type="Google" id="ProtNLM"/>
    </source>
</evidence>
<dbReference type="AlphaFoldDB" id="A0AAV2QD49"/>
<feature type="non-terminal residue" evidence="1">
    <location>
        <position position="111"/>
    </location>
</feature>
<proteinExistence type="predicted"/>
<protein>
    <recommendedName>
        <fullName evidence="3">Reverse transcriptase domain-containing protein</fullName>
    </recommendedName>
</protein>
<organism evidence="1 2">
    <name type="scientific">Meganyctiphanes norvegica</name>
    <name type="common">Northern krill</name>
    <name type="synonym">Thysanopoda norvegica</name>
    <dbReference type="NCBI Taxonomy" id="48144"/>
    <lineage>
        <taxon>Eukaryota</taxon>
        <taxon>Metazoa</taxon>
        <taxon>Ecdysozoa</taxon>
        <taxon>Arthropoda</taxon>
        <taxon>Crustacea</taxon>
        <taxon>Multicrustacea</taxon>
        <taxon>Malacostraca</taxon>
        <taxon>Eumalacostraca</taxon>
        <taxon>Eucarida</taxon>
        <taxon>Euphausiacea</taxon>
        <taxon>Euphausiidae</taxon>
        <taxon>Meganyctiphanes</taxon>
    </lineage>
</organism>
<keyword evidence="2" id="KW-1185">Reference proteome</keyword>
<accession>A0AAV2QD49</accession>